<proteinExistence type="predicted"/>
<evidence type="ECO:0000313" key="2">
    <source>
        <dbReference type="EMBL" id="WWX26223.1"/>
    </source>
</evidence>
<gene>
    <name evidence="2" type="ORF">V8247_04425</name>
</gene>
<feature type="domain" description="IrrE N-terminal-like" evidence="1">
    <location>
        <begin position="54"/>
        <end position="170"/>
    </location>
</feature>
<sequence>MKTLNDLSGFCDHLVGKFGSPGDCTEDQKADEFRRIYLRDLPVNLRSLRAIATCLGIQLKGLETMPRNLRGYHEICDDRKCLYYRHDDTASGIQNTILHELREMMETMFVEAYPTYKPLRTSARHIAANRFASAVLLPEDEFRANVFKTGFDVIRLSRGYSKSCSQVLLRMGEVLRGRLFFYGSLYEPDDADGNDWAVTYWTGSNNDDADSNVYGLDGLFPRRGRKALAGSLIGLTVKTGRPHLVGRITLTDENEYFDGGLTALAQPLTGRSRQVEKVAMVALMIQDSHLFDTQIDKINPVKLERFHRHF</sequence>
<organism evidence="2 3">
    <name type="scientific">Candidatus Dehalogenimonas loeffleri</name>
    <dbReference type="NCBI Taxonomy" id="3127115"/>
    <lineage>
        <taxon>Bacteria</taxon>
        <taxon>Bacillati</taxon>
        <taxon>Chloroflexota</taxon>
        <taxon>Dehalococcoidia</taxon>
        <taxon>Dehalococcoidales</taxon>
        <taxon>Dehalococcoidaceae</taxon>
        <taxon>Dehalogenimonas</taxon>
    </lineage>
</organism>
<name>A0ABZ2JBW4_9CHLR</name>
<keyword evidence="3" id="KW-1185">Reference proteome</keyword>
<evidence type="ECO:0000313" key="3">
    <source>
        <dbReference type="Proteomes" id="UP001375370"/>
    </source>
</evidence>
<reference evidence="2 3" key="1">
    <citation type="submission" date="2024-03" db="EMBL/GenBank/DDBJ databases">
        <title>A Dehalogenimonas Isolated from Estuarine Sediments Dihaloeliminates Chlorinated Alkanes.</title>
        <authorList>
            <person name="Yang Y."/>
            <person name="Wang H."/>
        </authorList>
    </citation>
    <scope>NUCLEOTIDE SEQUENCE [LARGE SCALE GENOMIC DNA]</scope>
    <source>
        <strain evidence="2 3">W</strain>
    </source>
</reference>
<dbReference type="RefSeq" id="WP_338739184.1">
    <property type="nucleotide sequence ID" value="NZ_CP146612.1"/>
</dbReference>
<accession>A0ABZ2JBW4</accession>
<dbReference type="Proteomes" id="UP001375370">
    <property type="component" value="Chromosome"/>
</dbReference>
<dbReference type="EMBL" id="CP146612">
    <property type="protein sequence ID" value="WWX26223.1"/>
    <property type="molecule type" value="Genomic_DNA"/>
</dbReference>
<dbReference type="Pfam" id="PF06114">
    <property type="entry name" value="Peptidase_M78"/>
    <property type="match status" value="1"/>
</dbReference>
<dbReference type="InterPro" id="IPR010359">
    <property type="entry name" value="IrrE_HExxH"/>
</dbReference>
<protein>
    <submittedName>
        <fullName evidence="2">ImmA/IrrE family metallo-endopeptidase</fullName>
    </submittedName>
</protein>
<evidence type="ECO:0000259" key="1">
    <source>
        <dbReference type="Pfam" id="PF06114"/>
    </source>
</evidence>